<sequence length="125" mass="13537">MGDRATSSSGCTGMSGNTTSYSPMDVLHQQFIVICVVIATAILLLLAILAILISAIIERCRRRREEEQGIECRVFLTEHDGSIVGTIRTGPQSDRGVAYTPRLGLGYEDMSPTGRGGESIYETVQ</sequence>
<reference evidence="2 3" key="4">
    <citation type="journal article" date="1998" name="J. Virol.">
        <title>The R33 G protein-coupled receptor gene of rat cytomegalovirus plays an essential role in the pathogenesis of viral infection.</title>
        <authorList>
            <person name="Beisser P.S."/>
            <person name="Vink C."/>
            <person name="Van Dam J.G."/>
            <person name="Grauls G."/>
            <person name="Vanherle S.J."/>
            <person name="Bruggeman C.A."/>
        </authorList>
    </citation>
    <scope>NUCLEOTIDE SEQUENCE [LARGE SCALE GENOMIC DNA]</scope>
    <source>
        <strain evidence="2 3">Maastricht</strain>
    </source>
</reference>
<reference evidence="2 3" key="9">
    <citation type="journal article" date="2000" name="J. Virol.">
        <title>Complete DNA sequence of the rat cytomegalovirus genome.</title>
        <authorList>
            <person name="Vink C."/>
            <person name="Beuken E."/>
            <person name="Bruggeman C.A."/>
        </authorList>
    </citation>
    <scope>NUCLEOTIDE SEQUENCE [LARGE SCALE GENOMIC DNA]</scope>
    <source>
        <strain evidence="2 3">Maastricht</strain>
    </source>
</reference>
<dbReference type="GeneID" id="940301"/>
<reference evidence="2 3" key="6">
    <citation type="journal article" date="1999" name="J. Gen. Virol.">
        <title>The rat cytomegalovirus R32 gene encodes a virion-associated protein that elicits a strong humoral immune response in infected rats.</title>
        <authorList>
            <person name="Beuken E."/>
            <person name="Grauls G."/>
            <person name="Bruggeman C.A."/>
            <person name="Vink C."/>
        </authorList>
    </citation>
    <scope>NUCLEOTIDE SEQUENCE [LARGE SCALE GENOMIC DNA]</scope>
    <source>
        <strain evidence="2 3">Maastricht</strain>
    </source>
</reference>
<keyword evidence="1" id="KW-1133">Transmembrane helix</keyword>
<reference evidence="2 3" key="3">
    <citation type="journal article" date="1997" name="J. Gen. Virol.">
        <title>Cloning and functional characterization of the origin of lytic-phase DNA replication of rat cytomegalovirus.</title>
        <authorList>
            <person name="Vink C."/>
            <person name="Beuken E."/>
            <person name="Bruggeman C.A."/>
        </authorList>
    </citation>
    <scope>NUCLEOTIDE SEQUENCE [LARGE SCALE GENOMIC DNA]</scope>
    <source>
        <strain evidence="2 3">Maastricht</strain>
    </source>
</reference>
<reference evidence="2 3" key="10">
    <citation type="journal article" date="2000" name="Virus Res.">
        <title>Rat cytomegalovirus R89 is a highly conserved gene which expresses a spliced transcript.</title>
        <authorList>
            <person name="Gruijthuijsen Y.K."/>
            <person name="Beuken E."/>
            <person name="Bruggeman C.A."/>
            <person name="Vink C."/>
        </authorList>
    </citation>
    <scope>NUCLEOTIDE SEQUENCE [LARGE SCALE GENOMIC DNA]</scope>
    <source>
        <strain evidence="2 3">Maastricht</strain>
    </source>
</reference>
<protein>
    <submittedName>
        <fullName evidence="2">Pr135</fullName>
    </submittedName>
</protein>
<feature type="transmembrane region" description="Helical" evidence="1">
    <location>
        <begin position="31"/>
        <end position="57"/>
    </location>
</feature>
<evidence type="ECO:0000313" key="2">
    <source>
        <dbReference type="EMBL" id="AAF99230.1"/>
    </source>
</evidence>
<dbReference type="KEGG" id="vg:940301"/>
<reference evidence="2 3" key="1">
    <citation type="journal article" date="1996" name="J. Gen. Virol.">
        <title>Cloning and sequence analysis of the genes encoding DNA polymerase, glycoprotein B, ICP18.5 and major DNA-binding protein of rat cytomegalovirus.</title>
        <authorList>
            <person name="Beuken E."/>
            <person name="Slobbe R."/>
            <person name="Bruggeman C.A."/>
            <person name="Vink C."/>
        </authorList>
    </citation>
    <scope>NUCLEOTIDE SEQUENCE [LARGE SCALE GENOMIC DNA]</scope>
    <source>
        <strain evidence="2 3">Maastricht</strain>
    </source>
</reference>
<dbReference type="Proteomes" id="UP000008288">
    <property type="component" value="Segment"/>
</dbReference>
<evidence type="ECO:0000313" key="3">
    <source>
        <dbReference type="Proteomes" id="UP000008288"/>
    </source>
</evidence>
<organism evidence="2 3">
    <name type="scientific">Rat cytomegalovirus (strain Maastricht)</name>
    <dbReference type="NCBI Taxonomy" id="79700"/>
    <lineage>
        <taxon>Viruses</taxon>
        <taxon>Duplodnaviria</taxon>
        <taxon>Heunggongvirae</taxon>
        <taxon>Peploviricota</taxon>
        <taxon>Herviviricetes</taxon>
        <taxon>Herpesvirales</taxon>
        <taxon>Orthoherpesviridae</taxon>
        <taxon>Betaherpesvirinae</taxon>
        <taxon>Muromegalovirus</taxon>
        <taxon>Muromegalovirus muridbeta2</taxon>
        <taxon>Murid betaherpesvirus 2</taxon>
    </lineage>
</organism>
<keyword evidence="3" id="KW-1185">Reference proteome</keyword>
<reference evidence="2 3" key="2">
    <citation type="journal article" date="1996" name="J. Virol.">
        <title>Structure of the rat cytomegalovirus genome termini.</title>
        <authorList>
            <person name="Vink C."/>
            <person name="Beuken E."/>
            <person name="Bruggeman C.A."/>
        </authorList>
    </citation>
    <scope>NUCLEOTIDE SEQUENCE [LARGE SCALE GENOMIC DNA]</scope>
    <source>
        <strain evidence="2 3">Maastricht</strain>
    </source>
</reference>
<proteinExistence type="predicted"/>
<keyword evidence="1" id="KW-0472">Membrane</keyword>
<dbReference type="EMBL" id="AF232689">
    <property type="protein sequence ID" value="AAF99230.1"/>
    <property type="molecule type" value="Genomic_DNA"/>
</dbReference>
<reference evidence="2 3" key="7">
    <citation type="journal article" date="1999" name="J. Virol.">
        <title>Deletion of the R78 G protein-coupled receptor gene from rat cytomegalovirus results in an attenuated, syncytium-inducing mutant strain.</title>
        <authorList>
            <person name="Beisser P.S."/>
            <person name="Grauls G."/>
            <person name="Bruggeman C.A."/>
            <person name="Vink C."/>
        </authorList>
    </citation>
    <scope>NUCLEOTIDE SEQUENCE [LARGE SCALE GENOMIC DNA]</scope>
    <source>
        <strain evidence="2 3">Maastricht</strain>
    </source>
</reference>
<dbReference type="RefSeq" id="NP_064242.1">
    <property type="nucleotide sequence ID" value="NC_002512.2"/>
</dbReference>
<reference evidence="2 3" key="8">
    <citation type="journal article" date="2000" name="J. Virol.">
        <title>The r144 major histocompatibility complex class I-like gene of rat cytomegalovirus is dispensable for both acute and long-term infection in the immunocompromised host.</title>
        <authorList>
            <person name="Beisser P.S."/>
            <person name="Kloover J.S."/>
            <person name="Grauls G.E."/>
            <person name="Blok M.J."/>
            <person name="Bruggeman C.A."/>
            <person name="Vink C."/>
        </authorList>
    </citation>
    <scope>NUCLEOTIDE SEQUENCE [LARGE SCALE GENOMIC DNA]</scope>
    <source>
        <strain evidence="2 3">Maastricht</strain>
    </source>
</reference>
<keyword evidence="1" id="KW-0812">Transmembrane</keyword>
<organismHost>
    <name type="scientific">Rattus</name>
    <name type="common">rats</name>
    <dbReference type="NCBI Taxonomy" id="10114"/>
</organismHost>
<reference evidence="2 3" key="5">
    <citation type="journal article" date="1998" name="Virology">
        <title>The Maastricht strain and England strain of rat cytomegalovirus represent different betaherpesvirus species rather than strains.</title>
        <authorList>
            <person name="Beisser P.S."/>
            <person name="Kaptein S.J."/>
            <person name="Beuken E."/>
            <person name="Bruggeman C.A."/>
            <person name="Vink C."/>
        </authorList>
    </citation>
    <scope>NUCLEOTIDE SEQUENCE [LARGE SCALE GENOMIC DNA]</scope>
    <source>
        <strain evidence="2 3">Maastricht</strain>
    </source>
</reference>
<evidence type="ECO:0000256" key="1">
    <source>
        <dbReference type="SAM" id="Phobius"/>
    </source>
</evidence>
<gene>
    <name evidence="2" type="primary">r135</name>
</gene>
<name>Q9DW60_RCMVM</name>
<accession>Q9DW60</accession>